<proteinExistence type="inferred from homology"/>
<dbReference type="SUPFAM" id="SSF55298">
    <property type="entry name" value="YjgF-like"/>
    <property type="match status" value="1"/>
</dbReference>
<dbReference type="EMBL" id="JASJQH010007047">
    <property type="protein sequence ID" value="KAK9719437.1"/>
    <property type="molecule type" value="Genomic_DNA"/>
</dbReference>
<sequence>MSSQLNTVFAPEAPEPTGPFVHAIKSDSHIYCSGQVGWDASKKQLVPGGIKAETRQALENLDYVLKAAGSSRERITKVNIFICDMALFSEMNEVYAEFFGTHRPARTCVQVVATPVKGGLIEIECIALN</sequence>
<dbReference type="PANTHER" id="PTHR11803:SF58">
    <property type="entry name" value="PROTEIN HMF1-RELATED"/>
    <property type="match status" value="1"/>
</dbReference>
<reference evidence="2 3" key="1">
    <citation type="submission" date="2023-04" db="EMBL/GenBank/DDBJ databases">
        <title>Genome of Basidiobolus ranarum AG-B5.</title>
        <authorList>
            <person name="Stajich J.E."/>
            <person name="Carter-House D."/>
            <person name="Gryganskyi A."/>
        </authorList>
    </citation>
    <scope>NUCLEOTIDE SEQUENCE [LARGE SCALE GENOMIC DNA]</scope>
    <source>
        <strain evidence="2 3">AG-B5</strain>
    </source>
</reference>
<accession>A0ABR2W4B5</accession>
<dbReference type="CDD" id="cd00448">
    <property type="entry name" value="YjgF_YER057c_UK114_family"/>
    <property type="match status" value="1"/>
</dbReference>
<evidence type="ECO:0008006" key="4">
    <source>
        <dbReference type="Google" id="ProtNLM"/>
    </source>
</evidence>
<dbReference type="Gene3D" id="3.30.1330.40">
    <property type="entry name" value="RutC-like"/>
    <property type="match status" value="1"/>
</dbReference>
<comment type="caution">
    <text evidence="2">The sequence shown here is derived from an EMBL/GenBank/DDBJ whole genome shotgun (WGS) entry which is preliminary data.</text>
</comment>
<organism evidence="2 3">
    <name type="scientific">Basidiobolus ranarum</name>
    <dbReference type="NCBI Taxonomy" id="34480"/>
    <lineage>
        <taxon>Eukaryota</taxon>
        <taxon>Fungi</taxon>
        <taxon>Fungi incertae sedis</taxon>
        <taxon>Zoopagomycota</taxon>
        <taxon>Entomophthoromycotina</taxon>
        <taxon>Basidiobolomycetes</taxon>
        <taxon>Basidiobolales</taxon>
        <taxon>Basidiobolaceae</taxon>
        <taxon>Basidiobolus</taxon>
    </lineage>
</organism>
<dbReference type="InterPro" id="IPR006175">
    <property type="entry name" value="YjgF/YER057c/UK114"/>
</dbReference>
<name>A0ABR2W4B5_9FUNG</name>
<dbReference type="InterPro" id="IPR006056">
    <property type="entry name" value="RidA"/>
</dbReference>
<dbReference type="InterPro" id="IPR035959">
    <property type="entry name" value="RutC-like_sf"/>
</dbReference>
<evidence type="ECO:0000256" key="1">
    <source>
        <dbReference type="ARBA" id="ARBA00010552"/>
    </source>
</evidence>
<evidence type="ECO:0000313" key="2">
    <source>
        <dbReference type="EMBL" id="KAK9719437.1"/>
    </source>
</evidence>
<gene>
    <name evidence="2" type="ORF">K7432_004773</name>
</gene>
<protein>
    <recommendedName>
        <fullName evidence="4">YjgF-like protein</fullName>
    </recommendedName>
</protein>
<dbReference type="NCBIfam" id="TIGR00004">
    <property type="entry name" value="Rid family detoxifying hydrolase"/>
    <property type="match status" value="1"/>
</dbReference>
<dbReference type="Pfam" id="PF01042">
    <property type="entry name" value="Ribonuc_L-PSP"/>
    <property type="match status" value="1"/>
</dbReference>
<evidence type="ECO:0000313" key="3">
    <source>
        <dbReference type="Proteomes" id="UP001479436"/>
    </source>
</evidence>
<dbReference type="PANTHER" id="PTHR11803">
    <property type="entry name" value="2-IMINOBUTANOATE/2-IMINOPROPANOATE DEAMINASE RIDA"/>
    <property type="match status" value="1"/>
</dbReference>
<comment type="similarity">
    <text evidence="1">Belongs to the RutC family.</text>
</comment>
<dbReference type="Proteomes" id="UP001479436">
    <property type="component" value="Unassembled WGS sequence"/>
</dbReference>
<keyword evidence="3" id="KW-1185">Reference proteome</keyword>